<name>A0A937X7B5_9BACT</name>
<dbReference type="EMBL" id="VGJX01000845">
    <property type="protein sequence ID" value="MBM3276067.1"/>
    <property type="molecule type" value="Genomic_DNA"/>
</dbReference>
<gene>
    <name evidence="2" type="ORF">FJZ00_13020</name>
</gene>
<accession>A0A937X7B5</accession>
<organism evidence="2 3">
    <name type="scientific">Candidatus Tanganyikabacteria bacterium</name>
    <dbReference type="NCBI Taxonomy" id="2961651"/>
    <lineage>
        <taxon>Bacteria</taxon>
        <taxon>Bacillati</taxon>
        <taxon>Candidatus Sericytochromatia</taxon>
        <taxon>Candidatus Tanganyikabacteria</taxon>
    </lineage>
</organism>
<protein>
    <submittedName>
        <fullName evidence="2">Uncharacterized protein</fullName>
    </submittedName>
</protein>
<sequence>MALSDYTPESYFGGGEGGPYGKYSNPTGKSTQHGAGMYGLPRAFSGWGAPAKYSFGPTMQYVDQMQPVADYYRGEMGKDYGTDLYSRSSDIYEAQNKDASRRRQQGLARAGYGGGGAVSPFAALQVQQEAAARAGALGSAARESVLQAQAMRSEAARGYGNTLSSIYQAMMAPAQMQAARSAKVPIGPTGPSLVGPAMQLGASFLSAAS</sequence>
<proteinExistence type="predicted"/>
<feature type="region of interest" description="Disordered" evidence="1">
    <location>
        <begin position="1"/>
        <end position="27"/>
    </location>
</feature>
<evidence type="ECO:0000256" key="1">
    <source>
        <dbReference type="SAM" id="MobiDB-lite"/>
    </source>
</evidence>
<reference evidence="2 3" key="1">
    <citation type="submission" date="2019-03" db="EMBL/GenBank/DDBJ databases">
        <title>Lake Tanganyika Metagenome-Assembled Genomes (MAGs).</title>
        <authorList>
            <person name="Tran P."/>
        </authorList>
    </citation>
    <scope>NUCLEOTIDE SEQUENCE [LARGE SCALE GENOMIC DNA]</scope>
    <source>
        <strain evidence="2">K_DeepCast_65m_m2_236</strain>
    </source>
</reference>
<evidence type="ECO:0000313" key="3">
    <source>
        <dbReference type="Proteomes" id="UP000703893"/>
    </source>
</evidence>
<evidence type="ECO:0000313" key="2">
    <source>
        <dbReference type="EMBL" id="MBM3276067.1"/>
    </source>
</evidence>
<comment type="caution">
    <text evidence="2">The sequence shown here is derived from an EMBL/GenBank/DDBJ whole genome shotgun (WGS) entry which is preliminary data.</text>
</comment>
<dbReference type="Proteomes" id="UP000703893">
    <property type="component" value="Unassembled WGS sequence"/>
</dbReference>
<dbReference type="AlphaFoldDB" id="A0A937X7B5"/>